<feature type="region of interest" description="Disordered" evidence="2">
    <location>
        <begin position="1993"/>
        <end position="2032"/>
    </location>
</feature>
<dbReference type="Proteomes" id="UP000001554">
    <property type="component" value="Chromosome 3"/>
</dbReference>
<feature type="compositionally biased region" description="Polar residues" evidence="2">
    <location>
        <begin position="41"/>
        <end position="54"/>
    </location>
</feature>
<evidence type="ECO:0000259" key="3">
    <source>
        <dbReference type="PROSITE" id="PS50095"/>
    </source>
</evidence>
<feature type="compositionally biased region" description="Basic residues" evidence="2">
    <location>
        <begin position="1249"/>
        <end position="1281"/>
    </location>
</feature>
<comment type="caution">
    <text evidence="1">Lacks conserved residue(s) required for the propagation of feature annotation.</text>
</comment>
<feature type="region of interest" description="Disordered" evidence="2">
    <location>
        <begin position="95"/>
        <end position="114"/>
    </location>
</feature>
<dbReference type="PANTHER" id="PTHR45901">
    <property type="entry name" value="PROTEIN CBG12474"/>
    <property type="match status" value="1"/>
</dbReference>
<feature type="domain" description="PLAT" evidence="3">
    <location>
        <begin position="1153"/>
        <end position="1271"/>
    </location>
</feature>
<dbReference type="GeneID" id="118410872"/>
<feature type="domain" description="PLAT" evidence="3">
    <location>
        <begin position="2040"/>
        <end position="2157"/>
    </location>
</feature>
<dbReference type="PROSITE" id="PS50095">
    <property type="entry name" value="PLAT"/>
    <property type="match status" value="17"/>
</dbReference>
<organism evidence="4 5">
    <name type="scientific">Branchiostoma floridae</name>
    <name type="common">Florida lancelet</name>
    <name type="synonym">Amphioxus</name>
    <dbReference type="NCBI Taxonomy" id="7739"/>
    <lineage>
        <taxon>Eukaryota</taxon>
        <taxon>Metazoa</taxon>
        <taxon>Chordata</taxon>
        <taxon>Cephalochordata</taxon>
        <taxon>Leptocardii</taxon>
        <taxon>Amphioxiformes</taxon>
        <taxon>Branchiostomatidae</taxon>
        <taxon>Branchiostoma</taxon>
    </lineage>
</organism>
<feature type="region of interest" description="Disordered" evidence="2">
    <location>
        <begin position="1248"/>
        <end position="1385"/>
    </location>
</feature>
<feature type="domain" description="PLAT" evidence="3">
    <location>
        <begin position="2432"/>
        <end position="2551"/>
    </location>
</feature>
<dbReference type="InterPro" id="IPR001024">
    <property type="entry name" value="PLAT/LH2_dom"/>
</dbReference>
<evidence type="ECO:0000313" key="5">
    <source>
        <dbReference type="RefSeq" id="XP_035668636.1"/>
    </source>
</evidence>
<sequence length="2683" mass="302336">MRTAVAVSNAAKYFRSRQHVLLTLSFTCVPQEPRNIQVCELSSTQPRSREWGSNPQPPEISGEKTGGLETQLQYMNSSPGVRNTMRWTAEPPAVTQPVTTMDPRPPYAVARPRSAPIRPRPEKWVDPYVDPRPQFRTTSAIVHRARRKTFDVKLHNRPLESHYSKYAPFAPRAIDRVDNPHSFPSYDPMSDPHLSDYFARKFGYDPRPPSAVARKRAMYGTGAQGKQRAIYKPGSRPSSGRTKHSRRESGMMYKIVVRTADRKNAGTDARVFIKMKGTKGKIPKKRLYKKSGSVKDSKTSHFKFERGTKHTFKLRAADIGEIETVTIEHDGLERKQSWLLESVTITNTASKKSWVFPCNNWLSLFESDCQLSRILYAKGGTKYARTEYEVVTVTGDCRGGGTDANVFVTLYGKKGTTARIPLKNRHKSKTFERGRSDIFVIKAKNVGPLQKVRIQHDNTGTAPGWFLDRVVVTDIKNPACKYYFPCGQWLAKDEGDGLIARDLLGSKDPTAVRRMSKYKITTYTGNKRGAGTDANVFVTLFGEAGDSGERRLDNSKNNFERGRDDTFMIECPNLGPMRKIRIGHDNKGSSAGWFLDKVIVDDVQLSRVYEFPCNRWFAKDEDDGQIQRDLLLTGQRGGYPYQVRVETGDVRNAGTSARVFIEMWGVDGEETSGKIYLDGKFQRGKTDALDIETGSILSPLSKIVIGHDNSGSGPGWYCEKVQVHCPSTGYEQTFLCQNWLALDEGDGLIERELKETISMRQTKTKKVAWNMTVWTTDQRGAGTDANVYFVLYGDKGKSDDISIGNKTDNFEAGQEDNFKVEIEDVGKPYKMRIGHDDSGSFAGWHLDKVEMERVDTGEVYLYKCGRWLDKGEDDGQIVREMPAEGKLIKKPLPVVLYDVEVHTGKKRNAGTNANVFVCLFGELGDTGERPLLKSSNMDKFEKGKVDEFQVEAVTLKKVTKVRIGHDGTGSGSGWYLDKVVIREHGKMKSETIFACDRWLDKGEDDGLIVRELLPEGTPQLLATTSYHVSVKTGDERNAGTDADVFLKIFGAKGDTGLLKLYQSDNTSNKFERDRTDLFKLEAADIGKIERIRIGHDDSGPGSGWFLDKVDIDVPSRGERYVFSCHRWLASDEGDEKTEVELYPTELIKGDVRIPYEVDIYTGDIRGAGTDANVFLQIYGTKGKTEEVQLRNRTDNFEREAVDKFKIEQKDVGPITKIRIGHDGTSFGAGWFLNKVVIQRYPTAEELKEKRKAKKKGLKRQKSASPSRRKPSLSPSRKKKSTKYSSFSDSESEDEKSSKKKKSAKGKKKSKKYSSFSESDSESEDEKPSKKKKSLKDKRKSKKDSSSSESSSEDEKKKKDKKKDKKKKKKSKKDSSSSSSDSEKEEDWKKSNAEVYLFVANRWFAKDEDDKQIVRELVPTDESGKPLEGNILEENEYVVRVYTGDKFGAGTDANVFLSVHGENGDTGERELKDSETNMNKWERGNVDKFTMSAINLGEVKKVKVRHDNKGGGAAWFLDRVEVEDVKAKKKYYFPCQRWLATDEDDGQIARELVPVDKALFDKTRSLKKGKSTTSLRDELGLEMMAQTTTYHVNVKTGDVRGAGTDANVYIILYGENDDTGIMQLKTSKNNSNKFERNQLDEFTLEAVDIGDLKKIKIWHDNKGGFAGWFLESVEINAPSLGQKWYFPCGRWLDKGQDDGKLERELFPANTATEEYNPYVPYEIITYTSDVSGAGTDADVYIVLFGRDTQTEQKSLCANKKERKEKFEKAQKDIFIVEMEDVGDPIEKIRIGHDGKGWGAGWHLEKVEVRRLTDDKKGSITYTFPCKRWLARGEDDGEIVRELLPDKIMEEKTRKDGSMKKKEIKHDALEMKQYQVLVYTGDVKGGGTDANVFINIFGENGDTGERKLNKSETHMDKFERGQVDKFQLEAVDLGKVFKVKIRHDNAMLNPAWFLDKVEVVDLADQETFVFHCERWLGKNKDDGKLERSLYVKGYEGDTSSTSSRRSSFGGSQLSLKSTSPSLKRKNSRGSLMDETIPEGPLIPYNVKVVTGGGDDNGTNANPYIIIMGPKKKTTGRIPLDLEDKSKFDPASVETFAIEGVDVGDVKRIEFGHDGVLPGQGWFVKEVELDVPTAGKHYYFPCKRWLAKDKEDGLISRVLTLQDAESTMLSYTPMVPYEVTVYTGDISSGGTDGKITMTVFGSGGTTQEIPLEKGEDRFERGKVDILRMELDDVGELKKIRVSHNGKGSRPDWYLEKITLRNQDSGELSVFILDDWISKNKGDGQLTKDIPASVGGKATIKKTTYKVSVKTSDERGAGTDANISLIIFGENGDSGELKLKESETSSNKFERNQTDVFKFPDMLSLGDLHKCRVWHDSKGFGAGWHLEYIEVQDQKTDKSFMFPCGRWLAKDEDDKQIMRELVCTTPDTPKSDKEKIAYNIKVVTSDRKEAGTTNDAFLILEGDLRKSKEFSMDNTAKGKYFKQGRTDEFKFTTRNVGTLKGMTLGHRKAGSKDKHQWHVSEVIVENTSTSDKYIFGCNHWIPAGEERHLKLTDTEESRQTAIKNLAPVQYEVVTVTSDEKGAGTDANVTIILYGVNGDTGKRQLKQKFRDLFERGQTDRFQFEALDLGELTKVRIEHDNKGFGADWMLDRVEITNLATNQQWTFPCGQWLSTKKGDGQLYKDLLPRS</sequence>
<feature type="domain" description="PLAT" evidence="3">
    <location>
        <begin position="895"/>
        <end position="1013"/>
    </location>
</feature>
<dbReference type="Gene3D" id="2.60.60.20">
    <property type="entry name" value="PLAT/LH2 domain"/>
    <property type="match status" value="3"/>
</dbReference>
<feature type="domain" description="PLAT" evidence="3">
    <location>
        <begin position="1024"/>
        <end position="1142"/>
    </location>
</feature>
<accession>A0A9J7KRC3</accession>
<evidence type="ECO:0000256" key="2">
    <source>
        <dbReference type="SAM" id="MobiDB-lite"/>
    </source>
</evidence>
<dbReference type="SMART" id="SM00308">
    <property type="entry name" value="LH2"/>
    <property type="match status" value="14"/>
</dbReference>
<dbReference type="Pfam" id="PF01477">
    <property type="entry name" value="PLAT"/>
    <property type="match status" value="17"/>
</dbReference>
<name>A0A9J7KRC3_BRAFL</name>
<dbReference type="InterPro" id="IPR036392">
    <property type="entry name" value="PLAT/LH2_dom_sf"/>
</dbReference>
<dbReference type="OrthoDB" id="5322100at2759"/>
<dbReference type="InterPro" id="IPR052970">
    <property type="entry name" value="Inner_ear_hair_cell_LOXHD"/>
</dbReference>
<proteinExistence type="predicted"/>
<feature type="domain" description="PLAT" evidence="3">
    <location>
        <begin position="1587"/>
        <end position="1705"/>
    </location>
</feature>
<feature type="domain" description="PLAT" evidence="3">
    <location>
        <begin position="1718"/>
        <end position="1842"/>
    </location>
</feature>
<feature type="domain" description="PLAT" evidence="3">
    <location>
        <begin position="767"/>
        <end position="882"/>
    </location>
</feature>
<feature type="compositionally biased region" description="Basic residues" evidence="2">
    <location>
        <begin position="1328"/>
        <end position="1341"/>
    </location>
</feature>
<dbReference type="CDD" id="cd01756">
    <property type="entry name" value="PLAT_repeat"/>
    <property type="match status" value="13"/>
</dbReference>
<evidence type="ECO:0000313" key="4">
    <source>
        <dbReference type="Proteomes" id="UP000001554"/>
    </source>
</evidence>
<feature type="region of interest" description="Disordered" evidence="2">
    <location>
        <begin position="41"/>
        <end position="65"/>
    </location>
</feature>
<evidence type="ECO:0000256" key="1">
    <source>
        <dbReference type="PROSITE-ProRule" id="PRU00152"/>
    </source>
</evidence>
<dbReference type="Gene3D" id="2.40.180.10">
    <property type="entry name" value="Catalase core domain"/>
    <property type="match status" value="14"/>
</dbReference>
<dbReference type="KEGG" id="bfo:118410872"/>
<reference evidence="5" key="1">
    <citation type="journal article" date="2016" name="Genome Biol. Evol.">
        <title>Conserved non-coding elements in the most distant genera of cephalochordates: the Goldilocks principle.</title>
        <authorList>
            <person name="Yue J.X."/>
            <person name="Kozmikova I."/>
            <person name="Ono H."/>
            <person name="Nossa C.W."/>
            <person name="Kozmik Z."/>
            <person name="Putnam N.H."/>
            <person name="Yu J.K."/>
            <person name="Holland L.Z."/>
        </authorList>
    </citation>
    <scope>NUCLEOTIDE SEQUENCE</scope>
</reference>
<feature type="domain" description="PLAT" evidence="3">
    <location>
        <begin position="386"/>
        <end position="504"/>
    </location>
</feature>
<feature type="domain" description="PLAT" evidence="3">
    <location>
        <begin position="251"/>
        <end position="376"/>
    </location>
</feature>
<feature type="compositionally biased region" description="Basic residues" evidence="2">
    <location>
        <begin position="1357"/>
        <end position="1371"/>
    </location>
</feature>
<feature type="domain" description="PLAT" evidence="3">
    <location>
        <begin position="1870"/>
        <end position="1988"/>
    </location>
</feature>
<feature type="domain" description="PLAT" evidence="3">
    <location>
        <begin position="1434"/>
        <end position="1552"/>
    </location>
</feature>
<dbReference type="OMA" id="MICEMPA"/>
<dbReference type="PANTHER" id="PTHR45901:SF3">
    <property type="entry name" value="LIPOXYGENASE HOMOLOGY DOMAIN-CONTAINING PROTEIN 1"/>
    <property type="match status" value="1"/>
</dbReference>
<dbReference type="RefSeq" id="XP_035668636.1">
    <property type="nucleotide sequence ID" value="XM_035812743.1"/>
</dbReference>
<feature type="compositionally biased region" description="Basic residues" evidence="2">
    <location>
        <begin position="1297"/>
        <end position="1311"/>
    </location>
</feature>
<feature type="domain" description="PLAT" evidence="3">
    <location>
        <begin position="639"/>
        <end position="754"/>
    </location>
</feature>
<feature type="domain" description="PLAT" evidence="3">
    <location>
        <begin position="2564"/>
        <end position="2680"/>
    </location>
</feature>
<reference evidence="4" key="2">
    <citation type="journal article" date="2020" name="Nat. Ecol. Evol.">
        <title>Deeply conserved synteny resolves early events in vertebrate evolution.</title>
        <authorList>
            <person name="Simakov O."/>
            <person name="Marletaz F."/>
            <person name="Yue J.X."/>
            <person name="O'Connell B."/>
            <person name="Jenkins J."/>
            <person name="Brandt A."/>
            <person name="Calef R."/>
            <person name="Tung C.H."/>
            <person name="Huang T.K."/>
            <person name="Schmutz J."/>
            <person name="Satoh N."/>
            <person name="Yu J.K."/>
            <person name="Putnam N.H."/>
            <person name="Green R.E."/>
            <person name="Rokhsar D.S."/>
        </authorList>
    </citation>
    <scope>NUCLEOTIDE SEQUENCE [LARGE SCALE GENOMIC DNA]</scope>
    <source>
        <strain evidence="4">S238N-H82</strain>
    </source>
</reference>
<reference evidence="5" key="3">
    <citation type="submission" date="2025-08" db="UniProtKB">
        <authorList>
            <consortium name="RefSeq"/>
        </authorList>
    </citation>
    <scope>IDENTIFICATION</scope>
</reference>
<feature type="region of interest" description="Disordered" evidence="2">
    <location>
        <begin position="219"/>
        <end position="249"/>
    </location>
</feature>
<dbReference type="SUPFAM" id="SSF49723">
    <property type="entry name" value="Lipase/lipooxygenase domain (PLAT/LH2 domain)"/>
    <property type="match status" value="17"/>
</dbReference>
<gene>
    <name evidence="5" type="primary">LOC118410872</name>
</gene>
<protein>
    <submittedName>
        <fullName evidence="5">Lipoxygenase homology domain-containing protein 1-like</fullName>
    </submittedName>
</protein>
<feature type="domain" description="PLAT" evidence="3">
    <location>
        <begin position="2172"/>
        <end position="2287"/>
    </location>
</feature>
<feature type="domain" description="PLAT" evidence="3">
    <location>
        <begin position="516"/>
        <end position="631"/>
    </location>
</feature>
<feature type="compositionally biased region" description="Low complexity" evidence="2">
    <location>
        <begin position="1996"/>
        <end position="2013"/>
    </location>
</feature>
<feature type="domain" description="PLAT" evidence="3">
    <location>
        <begin position="2299"/>
        <end position="2418"/>
    </location>
</feature>
<keyword evidence="4" id="KW-1185">Reference proteome</keyword>